<dbReference type="AlphaFoldDB" id="A0AAD3YEP3"/>
<evidence type="ECO:0000313" key="2">
    <source>
        <dbReference type="EMBL" id="GMK59229.1"/>
    </source>
</evidence>
<keyword evidence="3" id="KW-1185">Reference proteome</keyword>
<accession>A0AAD3YEP3</accession>
<name>A0AAD3YEP3_9TREE</name>
<sequence>MTRRSRRHKSLTHPHIFSPTGEYVLPEAEIVAQGNTLWKDGHVSLRPVANTRMPEMAAVVAVQDEDTAWMAGIKPNGDEYCSCIPNRRDPRRCPHLWAMIAAVQAQRPRPKATSRSSTPDMFRPSSPQLGLPRPLNQLSPLTLLRPQLFPRPKPDTFGLGVIELLARADSFVRTFHAAFEKSFIETLTASLLAQLFHVVSRGFWIDYNNVLTALKVDRLLDKTLTEPTDLLQRIIAHCDKSAGGSSLRSLLQWEAEAFVRCTKCSLLTFGPAVYLRWRATVYPGAVATDREDPDAAPALDRLLELSLLDTTHAQCTRCKAPILHVVKHTPLTFGRLLLIRVVPDTDPGSFFVPPCFTDRGLGHRWNLVGMLCAHKGGYMTIVTEDDELVELVGGTRQPHPVRGLPAPPVLVLYEREDDGDGSSSDYE</sequence>
<organism evidence="2 3">
    <name type="scientific">Cutaneotrichosporon spelunceum</name>
    <dbReference type="NCBI Taxonomy" id="1672016"/>
    <lineage>
        <taxon>Eukaryota</taxon>
        <taxon>Fungi</taxon>
        <taxon>Dikarya</taxon>
        <taxon>Basidiomycota</taxon>
        <taxon>Agaricomycotina</taxon>
        <taxon>Tremellomycetes</taxon>
        <taxon>Trichosporonales</taxon>
        <taxon>Trichosporonaceae</taxon>
        <taxon>Cutaneotrichosporon</taxon>
    </lineage>
</organism>
<evidence type="ECO:0000256" key="1">
    <source>
        <dbReference type="SAM" id="MobiDB-lite"/>
    </source>
</evidence>
<feature type="region of interest" description="Disordered" evidence="1">
    <location>
        <begin position="105"/>
        <end position="129"/>
    </location>
</feature>
<dbReference type="Proteomes" id="UP001222932">
    <property type="component" value="Unassembled WGS sequence"/>
</dbReference>
<reference evidence="2" key="1">
    <citation type="journal article" date="2023" name="BMC Genomics">
        <title>Chromosome-level genome assemblies of Cutaneotrichosporon spp. (Trichosporonales, Basidiomycota) reveal imbalanced evolution between nucleotide sequences and chromosome synteny.</title>
        <authorList>
            <person name="Kobayashi Y."/>
            <person name="Kayamori A."/>
            <person name="Aoki K."/>
            <person name="Shiwa Y."/>
            <person name="Matsutani M."/>
            <person name="Fujita N."/>
            <person name="Sugita T."/>
            <person name="Iwasaki W."/>
            <person name="Tanaka N."/>
            <person name="Takashima M."/>
        </authorList>
    </citation>
    <scope>NUCLEOTIDE SEQUENCE</scope>
    <source>
        <strain evidence="2">HIS016</strain>
    </source>
</reference>
<comment type="caution">
    <text evidence="2">The sequence shown here is derived from an EMBL/GenBank/DDBJ whole genome shotgun (WGS) entry which is preliminary data.</text>
</comment>
<gene>
    <name evidence="2" type="ORF">CspeluHIS016_0702440</name>
</gene>
<dbReference type="EMBL" id="BTCM01000007">
    <property type="protein sequence ID" value="GMK59229.1"/>
    <property type="molecule type" value="Genomic_DNA"/>
</dbReference>
<proteinExistence type="predicted"/>
<reference evidence="2" key="2">
    <citation type="submission" date="2023-06" db="EMBL/GenBank/DDBJ databases">
        <authorList>
            <person name="Kobayashi Y."/>
            <person name="Kayamori A."/>
            <person name="Aoki K."/>
            <person name="Shiwa Y."/>
            <person name="Fujita N."/>
            <person name="Sugita T."/>
            <person name="Iwasaki W."/>
            <person name="Tanaka N."/>
            <person name="Takashima M."/>
        </authorList>
    </citation>
    <scope>NUCLEOTIDE SEQUENCE</scope>
    <source>
        <strain evidence="2">HIS016</strain>
    </source>
</reference>
<protein>
    <recommendedName>
        <fullName evidence="4">SWIM-type domain-containing protein</fullName>
    </recommendedName>
</protein>
<evidence type="ECO:0008006" key="4">
    <source>
        <dbReference type="Google" id="ProtNLM"/>
    </source>
</evidence>
<evidence type="ECO:0000313" key="3">
    <source>
        <dbReference type="Proteomes" id="UP001222932"/>
    </source>
</evidence>